<evidence type="ECO:0000256" key="1">
    <source>
        <dbReference type="SAM" id="SignalP"/>
    </source>
</evidence>
<feature type="chain" id="PRO_5034541204" evidence="1">
    <location>
        <begin position="17"/>
        <end position="226"/>
    </location>
</feature>
<dbReference type="Pfam" id="PF24664">
    <property type="entry name" value="Monjiviricetes_fusion"/>
    <property type="match status" value="1"/>
</dbReference>
<accession>A0A8D8VWU8</accession>
<proteinExistence type="predicted"/>
<evidence type="ECO:0000313" key="2">
    <source>
        <dbReference type="EMBL" id="CAG6637488.1"/>
    </source>
</evidence>
<dbReference type="AlphaFoldDB" id="A0A8D8VWU8"/>
<reference evidence="2" key="1">
    <citation type="submission" date="2021-05" db="EMBL/GenBank/DDBJ databases">
        <authorList>
            <person name="Alioto T."/>
            <person name="Alioto T."/>
            <person name="Gomez Garrido J."/>
        </authorList>
    </citation>
    <scope>NUCLEOTIDE SEQUENCE</scope>
</reference>
<organism evidence="2">
    <name type="scientific">Cacopsylla melanoneura</name>
    <dbReference type="NCBI Taxonomy" id="428564"/>
    <lineage>
        <taxon>Eukaryota</taxon>
        <taxon>Metazoa</taxon>
        <taxon>Ecdysozoa</taxon>
        <taxon>Arthropoda</taxon>
        <taxon>Hexapoda</taxon>
        <taxon>Insecta</taxon>
        <taxon>Pterygota</taxon>
        <taxon>Neoptera</taxon>
        <taxon>Paraneoptera</taxon>
        <taxon>Hemiptera</taxon>
        <taxon>Sternorrhyncha</taxon>
        <taxon>Psylloidea</taxon>
        <taxon>Psyllidae</taxon>
        <taxon>Psyllinae</taxon>
        <taxon>Cacopsylla</taxon>
    </lineage>
</organism>
<sequence length="226" mass="25369">MFKLLLVLSCVGFSQALVAFRCGDQTINQTVISLVHVPECKPITPNITTETVDVVISQRSIQDSIDYIRCSMTLKHHVFRCGKLVDTEQDGGYYSEVVPISKDTCKDLVERQIIIVPGSNLMLNLKSNKESFSATTWGVIEEGSCTPGGTLHAKGHIWENAVRNTEIEVEYHRGSGIVNYENDEINFGQTKCKYSKGKCYNVDLGDIFWDNLTPACEDEICYYDHN</sequence>
<protein>
    <submittedName>
        <fullName evidence="2">Uncharacterized protein</fullName>
    </submittedName>
</protein>
<name>A0A8D8VWU8_9HEMI</name>
<keyword evidence="1" id="KW-0732">Signal</keyword>
<dbReference type="EMBL" id="HBUF01098599">
    <property type="protein sequence ID" value="CAG6637488.1"/>
    <property type="molecule type" value="Transcribed_RNA"/>
</dbReference>
<feature type="signal peptide" evidence="1">
    <location>
        <begin position="1"/>
        <end position="16"/>
    </location>
</feature>